<keyword evidence="2 5" id="KW-0863">Zinc-finger</keyword>
<accession>A0A9J6DSD2</accession>
<reference evidence="7" key="1">
    <citation type="journal article" date="2020" name="Cell">
        <title>Large-Scale Comparative Analyses of Tick Genomes Elucidate Their Genetic Diversity and Vector Capacities.</title>
        <authorList>
            <consortium name="Tick Genome and Microbiome Consortium (TIGMIC)"/>
            <person name="Jia N."/>
            <person name="Wang J."/>
            <person name="Shi W."/>
            <person name="Du L."/>
            <person name="Sun Y."/>
            <person name="Zhan W."/>
            <person name="Jiang J.F."/>
            <person name="Wang Q."/>
            <person name="Zhang B."/>
            <person name="Ji P."/>
            <person name="Bell-Sakyi L."/>
            <person name="Cui X.M."/>
            <person name="Yuan T.T."/>
            <person name="Jiang B.G."/>
            <person name="Yang W.F."/>
            <person name="Lam T.T."/>
            <person name="Chang Q.C."/>
            <person name="Ding S.J."/>
            <person name="Wang X.J."/>
            <person name="Zhu J.G."/>
            <person name="Ruan X.D."/>
            <person name="Zhao L."/>
            <person name="Wei J.T."/>
            <person name="Ye R.Z."/>
            <person name="Que T.C."/>
            <person name="Du C.H."/>
            <person name="Zhou Y.H."/>
            <person name="Cheng J.X."/>
            <person name="Dai P.F."/>
            <person name="Guo W.B."/>
            <person name="Han X.H."/>
            <person name="Huang E.J."/>
            <person name="Li L.F."/>
            <person name="Wei W."/>
            <person name="Gao Y.C."/>
            <person name="Liu J.Z."/>
            <person name="Shao H.Z."/>
            <person name="Wang X."/>
            <person name="Wang C.C."/>
            <person name="Yang T.C."/>
            <person name="Huo Q.B."/>
            <person name="Li W."/>
            <person name="Chen H.Y."/>
            <person name="Chen S.E."/>
            <person name="Zhou L.G."/>
            <person name="Ni X.B."/>
            <person name="Tian J.H."/>
            <person name="Sheng Y."/>
            <person name="Liu T."/>
            <person name="Pan Y.S."/>
            <person name="Xia L.Y."/>
            <person name="Li J."/>
            <person name="Zhao F."/>
            <person name="Cao W.C."/>
        </authorList>
    </citation>
    <scope>NUCLEOTIDE SEQUENCE</scope>
    <source>
        <strain evidence="7">Rmic-2018</strain>
    </source>
</reference>
<protein>
    <recommendedName>
        <fullName evidence="6">THAP-type domain-containing protein</fullName>
    </recommendedName>
</protein>
<evidence type="ECO:0000256" key="3">
    <source>
        <dbReference type="ARBA" id="ARBA00022833"/>
    </source>
</evidence>
<dbReference type="VEuPathDB" id="VectorBase:LOC119173670"/>
<dbReference type="SMART" id="SM00692">
    <property type="entry name" value="DM3"/>
    <property type="match status" value="1"/>
</dbReference>
<keyword evidence="3" id="KW-0862">Zinc</keyword>
<proteinExistence type="predicted"/>
<dbReference type="SMART" id="SM00980">
    <property type="entry name" value="THAP"/>
    <property type="match status" value="1"/>
</dbReference>
<keyword evidence="4 5" id="KW-0238">DNA-binding</keyword>
<dbReference type="PANTHER" id="PTHR46600:SF11">
    <property type="entry name" value="THAP DOMAIN-CONTAINING PROTEIN 10"/>
    <property type="match status" value="1"/>
</dbReference>
<dbReference type="Gene3D" id="6.20.210.20">
    <property type="entry name" value="THAP domain"/>
    <property type="match status" value="1"/>
</dbReference>
<dbReference type="PROSITE" id="PS50950">
    <property type="entry name" value="ZF_THAP"/>
    <property type="match status" value="1"/>
</dbReference>
<evidence type="ECO:0000313" key="7">
    <source>
        <dbReference type="EMBL" id="KAH8024776.1"/>
    </source>
</evidence>
<name>A0A9J6DSD2_RHIMP</name>
<evidence type="ECO:0000313" key="8">
    <source>
        <dbReference type="Proteomes" id="UP000821866"/>
    </source>
</evidence>
<dbReference type="VEuPathDB" id="VectorBase:LOC119179059"/>
<keyword evidence="8" id="KW-1185">Reference proteome</keyword>
<organism evidence="7 8">
    <name type="scientific">Rhipicephalus microplus</name>
    <name type="common">Cattle tick</name>
    <name type="synonym">Boophilus microplus</name>
    <dbReference type="NCBI Taxonomy" id="6941"/>
    <lineage>
        <taxon>Eukaryota</taxon>
        <taxon>Metazoa</taxon>
        <taxon>Ecdysozoa</taxon>
        <taxon>Arthropoda</taxon>
        <taxon>Chelicerata</taxon>
        <taxon>Arachnida</taxon>
        <taxon>Acari</taxon>
        <taxon>Parasitiformes</taxon>
        <taxon>Ixodida</taxon>
        <taxon>Ixodoidea</taxon>
        <taxon>Ixodidae</taxon>
        <taxon>Rhipicephalinae</taxon>
        <taxon>Rhipicephalus</taxon>
        <taxon>Boophilus</taxon>
    </lineage>
</organism>
<dbReference type="SUPFAM" id="SSF57716">
    <property type="entry name" value="Glucocorticoid receptor-like (DNA-binding domain)"/>
    <property type="match status" value="1"/>
</dbReference>
<sequence length="479" mass="53778">MPGHCCVPGCRGNYDGEKTVRVFTFPADADRRRRWLKAIPRADFEPGKRSVVCERHFRESDILTSSKYVDSKTGKVVEAKLKIARLSSDAVPSVFPNCPAYLSAPAATSREAPAEKRMRLEAASLREAIANSLETHEEEETKHKFDTFQALLECLPQMKLSNFWSVISRPACIHFLNLALEDAPRVLLSITLLEDLTVKVHCQDVQLTTIDGIGAIPHKVNDIRCLTRLLDSVESLHGELSWKFQTDSLEERFGKYRQLSGAQYHISIRQVYESERKLRLQNVLELPEMEAAADSVAVNNAVLDDFEIEITDEDYDVKVPNLPAITYVAGYCAHAAFKKLLCMACKESLMLDDDIEVEGGELIKSMTRGGLKFPQPAIINAVVTAEIVLDKLRSEQHAQQFHALPNQKEALLALTHDAINNNVDFDVCENGHSPQLVMHYVLSSAANTLLNNLCKRKNDQLVVEKAARDKERKLKTLKK</sequence>
<dbReference type="Pfam" id="PF05485">
    <property type="entry name" value="THAP"/>
    <property type="match status" value="1"/>
</dbReference>
<gene>
    <name evidence="7" type="ORF">HPB51_001190</name>
</gene>
<keyword evidence="1" id="KW-0479">Metal-binding</keyword>
<dbReference type="GO" id="GO:0008270">
    <property type="term" value="F:zinc ion binding"/>
    <property type="evidence" value="ECO:0007669"/>
    <property type="project" value="UniProtKB-KW"/>
</dbReference>
<evidence type="ECO:0000259" key="6">
    <source>
        <dbReference type="PROSITE" id="PS50950"/>
    </source>
</evidence>
<evidence type="ECO:0000256" key="4">
    <source>
        <dbReference type="ARBA" id="ARBA00023125"/>
    </source>
</evidence>
<dbReference type="PANTHER" id="PTHR46600">
    <property type="entry name" value="THAP DOMAIN-CONTAINING"/>
    <property type="match status" value="1"/>
</dbReference>
<dbReference type="GO" id="GO:0043565">
    <property type="term" value="F:sequence-specific DNA binding"/>
    <property type="evidence" value="ECO:0007669"/>
    <property type="project" value="InterPro"/>
</dbReference>
<evidence type="ECO:0000256" key="5">
    <source>
        <dbReference type="PROSITE-ProRule" id="PRU00309"/>
    </source>
</evidence>
<comment type="caution">
    <text evidence="7">The sequence shown here is derived from an EMBL/GenBank/DDBJ whole genome shotgun (WGS) entry which is preliminary data.</text>
</comment>
<dbReference type="AlphaFoldDB" id="A0A9J6DSD2"/>
<dbReference type="InterPro" id="IPR038441">
    <property type="entry name" value="THAP_Znf_sf"/>
</dbReference>
<dbReference type="InterPro" id="IPR006612">
    <property type="entry name" value="THAP_Znf"/>
</dbReference>
<feature type="domain" description="THAP-type" evidence="6">
    <location>
        <begin position="1"/>
        <end position="95"/>
    </location>
</feature>
<reference evidence="7" key="2">
    <citation type="submission" date="2021-09" db="EMBL/GenBank/DDBJ databases">
        <authorList>
            <person name="Jia N."/>
            <person name="Wang J."/>
            <person name="Shi W."/>
            <person name="Du L."/>
            <person name="Sun Y."/>
            <person name="Zhan W."/>
            <person name="Jiang J."/>
            <person name="Wang Q."/>
            <person name="Zhang B."/>
            <person name="Ji P."/>
            <person name="Sakyi L.B."/>
            <person name="Cui X."/>
            <person name="Yuan T."/>
            <person name="Jiang B."/>
            <person name="Yang W."/>
            <person name="Lam T.T.-Y."/>
            <person name="Chang Q."/>
            <person name="Ding S."/>
            <person name="Wang X."/>
            <person name="Zhu J."/>
            <person name="Ruan X."/>
            <person name="Zhao L."/>
            <person name="Wei J."/>
            <person name="Que T."/>
            <person name="Du C."/>
            <person name="Cheng J."/>
            <person name="Dai P."/>
            <person name="Han X."/>
            <person name="Huang E."/>
            <person name="Gao Y."/>
            <person name="Liu J."/>
            <person name="Shao H."/>
            <person name="Ye R."/>
            <person name="Li L."/>
            <person name="Wei W."/>
            <person name="Wang X."/>
            <person name="Wang C."/>
            <person name="Huo Q."/>
            <person name="Li W."/>
            <person name="Guo W."/>
            <person name="Chen H."/>
            <person name="Chen S."/>
            <person name="Zhou L."/>
            <person name="Zhou L."/>
            <person name="Ni X."/>
            <person name="Tian J."/>
            <person name="Zhou Y."/>
            <person name="Sheng Y."/>
            <person name="Liu T."/>
            <person name="Pan Y."/>
            <person name="Xia L."/>
            <person name="Li J."/>
            <person name="Zhao F."/>
            <person name="Cao W."/>
        </authorList>
    </citation>
    <scope>NUCLEOTIDE SEQUENCE</scope>
    <source>
        <strain evidence="7">Rmic-2018</strain>
        <tissue evidence="7">Larvae</tissue>
    </source>
</reference>
<evidence type="ECO:0000256" key="1">
    <source>
        <dbReference type="ARBA" id="ARBA00022723"/>
    </source>
</evidence>
<dbReference type="EMBL" id="JABSTU010000007">
    <property type="protein sequence ID" value="KAH8024776.1"/>
    <property type="molecule type" value="Genomic_DNA"/>
</dbReference>
<dbReference type="InterPro" id="IPR026516">
    <property type="entry name" value="THAP1/10"/>
</dbReference>
<dbReference type="Proteomes" id="UP000821866">
    <property type="component" value="Unassembled WGS sequence"/>
</dbReference>
<evidence type="ECO:0000256" key="2">
    <source>
        <dbReference type="ARBA" id="ARBA00022771"/>
    </source>
</evidence>